<keyword evidence="2" id="KW-0732">Signal</keyword>
<evidence type="ECO:0000313" key="4">
    <source>
        <dbReference type="Proteomes" id="UP000789595"/>
    </source>
</evidence>
<dbReference type="OrthoDB" id="38730at2759"/>
<feature type="region of interest" description="Disordered" evidence="1">
    <location>
        <begin position="45"/>
        <end position="75"/>
    </location>
</feature>
<protein>
    <submittedName>
        <fullName evidence="3">Uncharacterized protein</fullName>
    </submittedName>
</protein>
<evidence type="ECO:0000256" key="2">
    <source>
        <dbReference type="SAM" id="SignalP"/>
    </source>
</evidence>
<name>A0A8J2WIC1_9STRA</name>
<comment type="caution">
    <text evidence="3">The sequence shown here is derived from an EMBL/GenBank/DDBJ whole genome shotgun (WGS) entry which is preliminary data.</text>
</comment>
<evidence type="ECO:0000313" key="3">
    <source>
        <dbReference type="EMBL" id="CAH0369705.1"/>
    </source>
</evidence>
<gene>
    <name evidence="3" type="ORF">PECAL_2P28370</name>
</gene>
<sequence>MQRLCLLLPLASALLAPISPAARTIAVRPNSYLDDLPAAAATKPAPAPVAAPAPAPAPSPVAAAPAPAPAPAAAPATPVAGDVPAVIVGSGGRIGGMLLKDGDAAWTSTSGWPADAPKEGPIYVCTRNDALEGIIAATPENRRKDLCFLQNGMLGPFLEAQGLPDATQILMYVAVAKKGEEPTDGITDANPEGLTTATGKWANAFQARLVNQGLTCHVKDGDAFTIAMLEKHVWICAFMLVGASHGGCTVGEVESTYTKEFEALASEMMTAGAAALNVDVADGYLDRLKAYARAVSHFPTAVKEFEWRNGWFYKLTCDAVKAGREDPMPLHTQALYDLKLPLPIAWIN</sequence>
<dbReference type="EMBL" id="CAKKNE010000002">
    <property type="protein sequence ID" value="CAH0369705.1"/>
    <property type="molecule type" value="Genomic_DNA"/>
</dbReference>
<organism evidence="3 4">
    <name type="scientific">Pelagomonas calceolata</name>
    <dbReference type="NCBI Taxonomy" id="35677"/>
    <lineage>
        <taxon>Eukaryota</taxon>
        <taxon>Sar</taxon>
        <taxon>Stramenopiles</taxon>
        <taxon>Ochrophyta</taxon>
        <taxon>Pelagophyceae</taxon>
        <taxon>Pelagomonadales</taxon>
        <taxon>Pelagomonadaceae</taxon>
        <taxon>Pelagomonas</taxon>
    </lineage>
</organism>
<feature type="signal peptide" evidence="2">
    <location>
        <begin position="1"/>
        <end position="21"/>
    </location>
</feature>
<dbReference type="AlphaFoldDB" id="A0A8J2WIC1"/>
<accession>A0A8J2WIC1</accession>
<dbReference type="PANTHER" id="PTHR34044">
    <property type="entry name" value="NUCLEAR PROTEIN"/>
    <property type="match status" value="1"/>
</dbReference>
<dbReference type="PANTHER" id="PTHR34044:SF1">
    <property type="entry name" value="NUCLEAR PROTEIN"/>
    <property type="match status" value="1"/>
</dbReference>
<keyword evidence="4" id="KW-1185">Reference proteome</keyword>
<reference evidence="3" key="1">
    <citation type="submission" date="2021-11" db="EMBL/GenBank/DDBJ databases">
        <authorList>
            <consortium name="Genoscope - CEA"/>
            <person name="William W."/>
        </authorList>
    </citation>
    <scope>NUCLEOTIDE SEQUENCE</scope>
</reference>
<proteinExistence type="predicted"/>
<feature type="chain" id="PRO_5035147353" evidence="2">
    <location>
        <begin position="22"/>
        <end position="348"/>
    </location>
</feature>
<evidence type="ECO:0000256" key="1">
    <source>
        <dbReference type="SAM" id="MobiDB-lite"/>
    </source>
</evidence>
<feature type="compositionally biased region" description="Pro residues" evidence="1">
    <location>
        <begin position="45"/>
        <end position="59"/>
    </location>
</feature>
<dbReference type="Proteomes" id="UP000789595">
    <property type="component" value="Unassembled WGS sequence"/>
</dbReference>